<protein>
    <submittedName>
        <fullName evidence="8">Chromate transporter</fullName>
    </submittedName>
</protein>
<evidence type="ECO:0000256" key="1">
    <source>
        <dbReference type="ARBA" id="ARBA00004651"/>
    </source>
</evidence>
<comment type="similarity">
    <text evidence="2">Belongs to the chromate ion transporter (CHR) (TC 2.A.51) family.</text>
</comment>
<dbReference type="RefSeq" id="WP_158424632.1">
    <property type="nucleotide sequence ID" value="NZ_JAOQJQ010000002.1"/>
</dbReference>
<dbReference type="Proteomes" id="UP001652442">
    <property type="component" value="Unassembled WGS sequence"/>
</dbReference>
<comment type="caution">
    <text evidence="8">The sequence shown here is derived from an EMBL/GenBank/DDBJ whole genome shotgun (WGS) entry which is preliminary data.</text>
</comment>
<evidence type="ECO:0000256" key="6">
    <source>
        <dbReference type="ARBA" id="ARBA00023136"/>
    </source>
</evidence>
<dbReference type="Pfam" id="PF02417">
    <property type="entry name" value="Chromate_transp"/>
    <property type="match status" value="1"/>
</dbReference>
<sequence>MIILTLFLEFCKTGLFAIGGGLATLPFLAELTEKYNWFTTGQLADMVAISESTPGAIGINMSTYAGYHAAGILGGVAATLALTFPSIVIIIIVARMLEKFNENKYVVSVFGVLRPVVVGLIAAAGYQIFKVSIIHVDAFIQNKSLGTLFDIKAGLLFLVLFAAIMKFQKHPIIYIGIGAVAGILLQM</sequence>
<evidence type="ECO:0000313" key="8">
    <source>
        <dbReference type="EMBL" id="MCU6761853.1"/>
    </source>
</evidence>
<dbReference type="EMBL" id="JAOQJQ010000002">
    <property type="protein sequence ID" value="MCU6761853.1"/>
    <property type="molecule type" value="Genomic_DNA"/>
</dbReference>
<dbReference type="InterPro" id="IPR052518">
    <property type="entry name" value="CHR_Transporter"/>
</dbReference>
<name>A0ABT2TI20_9FIRM</name>
<keyword evidence="4 7" id="KW-0812">Transmembrane</keyword>
<keyword evidence="9" id="KW-1185">Reference proteome</keyword>
<keyword evidence="3" id="KW-1003">Cell membrane</keyword>
<evidence type="ECO:0000256" key="4">
    <source>
        <dbReference type="ARBA" id="ARBA00022692"/>
    </source>
</evidence>
<reference evidence="8 9" key="1">
    <citation type="journal article" date="2021" name="ISME Commun">
        <title>Automated analysis of genomic sequences facilitates high-throughput and comprehensive description of bacteria.</title>
        <authorList>
            <person name="Hitch T.C.A."/>
        </authorList>
    </citation>
    <scope>NUCLEOTIDE SEQUENCE [LARGE SCALE GENOMIC DNA]</scope>
    <source>
        <strain evidence="8 9">Sanger_109</strain>
    </source>
</reference>
<proteinExistence type="inferred from homology"/>
<accession>A0ABT2TI20</accession>
<gene>
    <name evidence="8" type="ORF">OCV88_05795</name>
</gene>
<feature type="transmembrane region" description="Helical" evidence="7">
    <location>
        <begin position="7"/>
        <end position="29"/>
    </location>
</feature>
<dbReference type="InterPro" id="IPR003370">
    <property type="entry name" value="Chromate_transpt"/>
</dbReference>
<comment type="subcellular location">
    <subcellularLocation>
        <location evidence="1">Cell membrane</location>
        <topology evidence="1">Multi-pass membrane protein</topology>
    </subcellularLocation>
</comment>
<dbReference type="PANTHER" id="PTHR43663">
    <property type="entry name" value="CHROMATE TRANSPORT PROTEIN-RELATED"/>
    <property type="match status" value="1"/>
</dbReference>
<evidence type="ECO:0000256" key="3">
    <source>
        <dbReference type="ARBA" id="ARBA00022475"/>
    </source>
</evidence>
<feature type="transmembrane region" description="Helical" evidence="7">
    <location>
        <begin position="105"/>
        <end position="129"/>
    </location>
</feature>
<evidence type="ECO:0000256" key="7">
    <source>
        <dbReference type="SAM" id="Phobius"/>
    </source>
</evidence>
<keyword evidence="5 7" id="KW-1133">Transmembrane helix</keyword>
<evidence type="ECO:0000313" key="9">
    <source>
        <dbReference type="Proteomes" id="UP001652442"/>
    </source>
</evidence>
<feature type="transmembrane region" description="Helical" evidence="7">
    <location>
        <begin position="149"/>
        <end position="167"/>
    </location>
</feature>
<evidence type="ECO:0000256" key="2">
    <source>
        <dbReference type="ARBA" id="ARBA00005262"/>
    </source>
</evidence>
<organism evidence="8 9">
    <name type="scientific">Brotonthovivens ammoniilytica</name>
    <dbReference type="NCBI Taxonomy" id="2981725"/>
    <lineage>
        <taxon>Bacteria</taxon>
        <taxon>Bacillati</taxon>
        <taxon>Bacillota</taxon>
        <taxon>Clostridia</taxon>
        <taxon>Lachnospirales</taxon>
        <taxon>Lachnospiraceae</taxon>
        <taxon>Brotonthovivens</taxon>
    </lineage>
</organism>
<keyword evidence="6 7" id="KW-0472">Membrane</keyword>
<dbReference type="PANTHER" id="PTHR43663:SF1">
    <property type="entry name" value="CHROMATE TRANSPORTER"/>
    <property type="match status" value="1"/>
</dbReference>
<evidence type="ECO:0000256" key="5">
    <source>
        <dbReference type="ARBA" id="ARBA00022989"/>
    </source>
</evidence>
<feature type="transmembrane region" description="Helical" evidence="7">
    <location>
        <begin position="70"/>
        <end position="93"/>
    </location>
</feature>